<dbReference type="AlphaFoldDB" id="A0A2M6Z2F3"/>
<dbReference type="Pfam" id="PF13439">
    <property type="entry name" value="Glyco_transf_4"/>
    <property type="match status" value="1"/>
</dbReference>
<proteinExistence type="predicted"/>
<keyword evidence="1" id="KW-0328">Glycosyltransferase</keyword>
<reference evidence="6" key="1">
    <citation type="submission" date="2017-09" db="EMBL/GenBank/DDBJ databases">
        <title>Depth-based differentiation of microbial function through sediment-hosted aquifers and enrichment of novel symbionts in the deep terrestrial subsurface.</title>
        <authorList>
            <person name="Probst A.J."/>
            <person name="Ladd B."/>
            <person name="Jarett J.K."/>
            <person name="Geller-Mcgrath D.E."/>
            <person name="Sieber C.M.K."/>
            <person name="Emerson J.B."/>
            <person name="Anantharaman K."/>
            <person name="Thomas B.C."/>
            <person name="Malmstrom R."/>
            <person name="Stieglmeier M."/>
            <person name="Klingl A."/>
            <person name="Woyke T."/>
            <person name="Ryan C.M."/>
            <person name="Banfield J.F."/>
        </authorList>
    </citation>
    <scope>NUCLEOTIDE SEQUENCE [LARGE SCALE GENOMIC DNA]</scope>
</reference>
<sequence length="421" mass="48135">MPINLQVNRRVAMFSIHSDPLACLGSQQAGGQNIYVRSLAKELGKLGWKVDIFTRWDTPHKKQIAHIDKNCRVIRLKGGEIGYLPREKLIEILPEIYQGFLKFINYKNFYDLFHGHYWDGGWVAKEAQLQFKKPLIVNFHSLGMIKQETKKRLLKKQNEYEYFVKRLNIENEIIKNSSVIISLAESEKEDLIKLYGCNPEKCAVVPGGVDLKQWGEIEKSKARELIKMNNKNFVLLYVGRLEWRKGIGTLIAATSLLKKEILKLKVLIIGGQIFGKEKNPDDVKEYERLKSTAKKEELDDIVRFVGRVQHSRLPIFYSAADIFVIPSYYEPFGLVTLEAMASKVPVVASNVGGLAKIIENGKTGLLFEPRNPVALKEKILSIYNSKDLKENLISAAYKKVQGYSWGNMVIKVNEIYNKLIC</sequence>
<evidence type="ECO:0000313" key="6">
    <source>
        <dbReference type="Proteomes" id="UP000228777"/>
    </source>
</evidence>
<evidence type="ECO:0000256" key="1">
    <source>
        <dbReference type="ARBA" id="ARBA00022676"/>
    </source>
</evidence>
<gene>
    <name evidence="5" type="ORF">COS93_02175</name>
</gene>
<evidence type="ECO:0008006" key="7">
    <source>
        <dbReference type="Google" id="ProtNLM"/>
    </source>
</evidence>
<protein>
    <recommendedName>
        <fullName evidence="7">Glycosyltransferase family 1 protein</fullName>
    </recommendedName>
</protein>
<dbReference type="SUPFAM" id="SSF53756">
    <property type="entry name" value="UDP-Glycosyltransferase/glycogen phosphorylase"/>
    <property type="match status" value="1"/>
</dbReference>
<dbReference type="PANTHER" id="PTHR12526">
    <property type="entry name" value="GLYCOSYLTRANSFERASE"/>
    <property type="match status" value="1"/>
</dbReference>
<organism evidence="5 6">
    <name type="scientific">bacterium (Candidatus Gribaldobacteria) CG07_land_8_20_14_0_80_33_18</name>
    <dbReference type="NCBI Taxonomy" id="2014272"/>
    <lineage>
        <taxon>Bacteria</taxon>
        <taxon>Candidatus Gribaldobacteria</taxon>
    </lineage>
</organism>
<dbReference type="Pfam" id="PF00534">
    <property type="entry name" value="Glycos_transf_1"/>
    <property type="match status" value="1"/>
</dbReference>
<dbReference type="InterPro" id="IPR001296">
    <property type="entry name" value="Glyco_trans_1"/>
</dbReference>
<dbReference type="GO" id="GO:0016757">
    <property type="term" value="F:glycosyltransferase activity"/>
    <property type="evidence" value="ECO:0007669"/>
    <property type="project" value="UniProtKB-KW"/>
</dbReference>
<comment type="caution">
    <text evidence="5">The sequence shown here is derived from an EMBL/GenBank/DDBJ whole genome shotgun (WGS) entry which is preliminary data.</text>
</comment>
<accession>A0A2M6Z2F3</accession>
<feature type="domain" description="Glycosyltransferase subfamily 4-like N-terminal" evidence="4">
    <location>
        <begin position="30"/>
        <end position="212"/>
    </location>
</feature>
<feature type="domain" description="Glycosyl transferase family 1" evidence="3">
    <location>
        <begin position="223"/>
        <end position="398"/>
    </location>
</feature>
<name>A0A2M6Z2F3_9BACT</name>
<evidence type="ECO:0000259" key="3">
    <source>
        <dbReference type="Pfam" id="PF00534"/>
    </source>
</evidence>
<evidence type="ECO:0000256" key="2">
    <source>
        <dbReference type="ARBA" id="ARBA00022679"/>
    </source>
</evidence>
<evidence type="ECO:0000313" key="5">
    <source>
        <dbReference type="EMBL" id="PIU46581.1"/>
    </source>
</evidence>
<dbReference type="EMBL" id="PEWP01000043">
    <property type="protein sequence ID" value="PIU46581.1"/>
    <property type="molecule type" value="Genomic_DNA"/>
</dbReference>
<dbReference type="Proteomes" id="UP000228777">
    <property type="component" value="Unassembled WGS sequence"/>
</dbReference>
<keyword evidence="2" id="KW-0808">Transferase</keyword>
<dbReference type="PANTHER" id="PTHR12526:SF510">
    <property type="entry name" value="D-INOSITOL 3-PHOSPHATE GLYCOSYLTRANSFERASE"/>
    <property type="match status" value="1"/>
</dbReference>
<evidence type="ECO:0000259" key="4">
    <source>
        <dbReference type="Pfam" id="PF13439"/>
    </source>
</evidence>
<dbReference type="InterPro" id="IPR028098">
    <property type="entry name" value="Glyco_trans_4-like_N"/>
</dbReference>
<dbReference type="Gene3D" id="3.40.50.2000">
    <property type="entry name" value="Glycogen Phosphorylase B"/>
    <property type="match status" value="2"/>
</dbReference>